<dbReference type="Gene3D" id="3.10.350.10">
    <property type="entry name" value="LysM domain"/>
    <property type="match status" value="1"/>
</dbReference>
<evidence type="ECO:0000256" key="4">
    <source>
        <dbReference type="ARBA" id="ARBA00023136"/>
    </source>
</evidence>
<dbReference type="AlphaFoldDB" id="A0A8T2J683"/>
<evidence type="ECO:0000313" key="9">
    <source>
        <dbReference type="EMBL" id="KAG8440719.1"/>
    </source>
</evidence>
<dbReference type="SMART" id="SM00257">
    <property type="entry name" value="LysM"/>
    <property type="match status" value="1"/>
</dbReference>
<dbReference type="GO" id="GO:0016020">
    <property type="term" value="C:membrane"/>
    <property type="evidence" value="ECO:0007669"/>
    <property type="project" value="UniProtKB-SubCell"/>
</dbReference>
<dbReference type="InterPro" id="IPR045030">
    <property type="entry name" value="LYSM1-4"/>
</dbReference>
<evidence type="ECO:0000259" key="8">
    <source>
        <dbReference type="PROSITE" id="PS51782"/>
    </source>
</evidence>
<protein>
    <recommendedName>
        <fullName evidence="6">LysM and putative peptidoglycan-binding domain-containing protein 4</fullName>
    </recommendedName>
</protein>
<organism evidence="9 10">
    <name type="scientific">Hymenochirus boettgeri</name>
    <name type="common">Congo dwarf clawed frog</name>
    <dbReference type="NCBI Taxonomy" id="247094"/>
    <lineage>
        <taxon>Eukaryota</taxon>
        <taxon>Metazoa</taxon>
        <taxon>Chordata</taxon>
        <taxon>Craniata</taxon>
        <taxon>Vertebrata</taxon>
        <taxon>Euteleostomi</taxon>
        <taxon>Amphibia</taxon>
        <taxon>Batrachia</taxon>
        <taxon>Anura</taxon>
        <taxon>Pipoidea</taxon>
        <taxon>Pipidae</taxon>
        <taxon>Pipinae</taxon>
        <taxon>Hymenochirus</taxon>
    </lineage>
</organism>
<dbReference type="PANTHER" id="PTHR20932:SF7">
    <property type="entry name" value="AND PUTATIVE PEPTIDOGLYCAN-BINDING DOMAIN-CONTAINING PROTEIN 4-RELATED"/>
    <property type="match status" value="1"/>
</dbReference>
<dbReference type="OrthoDB" id="538216at2759"/>
<dbReference type="Pfam" id="PF01476">
    <property type="entry name" value="LysM"/>
    <property type="match status" value="1"/>
</dbReference>
<dbReference type="InterPro" id="IPR018392">
    <property type="entry name" value="LysM"/>
</dbReference>
<keyword evidence="10" id="KW-1185">Reference proteome</keyword>
<reference evidence="9" key="1">
    <citation type="thesis" date="2020" institute="ProQuest LLC" country="789 East Eisenhower Parkway, Ann Arbor, MI, USA">
        <title>Comparative Genomics and Chromosome Evolution.</title>
        <authorList>
            <person name="Mudd A.B."/>
        </authorList>
    </citation>
    <scope>NUCLEOTIDE SEQUENCE</scope>
    <source>
        <strain evidence="9">Female2</strain>
        <tissue evidence="9">Blood</tissue>
    </source>
</reference>
<evidence type="ECO:0000256" key="1">
    <source>
        <dbReference type="ARBA" id="ARBA00004167"/>
    </source>
</evidence>
<evidence type="ECO:0000256" key="3">
    <source>
        <dbReference type="ARBA" id="ARBA00022989"/>
    </source>
</evidence>
<evidence type="ECO:0000256" key="5">
    <source>
        <dbReference type="ARBA" id="ARBA00023180"/>
    </source>
</evidence>
<evidence type="ECO:0000256" key="6">
    <source>
        <dbReference type="ARBA" id="ARBA00040995"/>
    </source>
</evidence>
<comment type="subcellular location">
    <subcellularLocation>
        <location evidence="1">Membrane</location>
        <topology evidence="1">Single-pass membrane protein</topology>
    </subcellularLocation>
</comment>
<comment type="caution">
    <text evidence="9">The sequence shown here is derived from an EMBL/GenBank/DDBJ whole genome shotgun (WGS) entry which is preliminary data.</text>
</comment>
<evidence type="ECO:0000256" key="7">
    <source>
        <dbReference type="SAM" id="Phobius"/>
    </source>
</evidence>
<keyword evidence="3 7" id="KW-1133">Transmembrane helix</keyword>
<dbReference type="PROSITE" id="PS51782">
    <property type="entry name" value="LYSM"/>
    <property type="match status" value="1"/>
</dbReference>
<evidence type="ECO:0000313" key="10">
    <source>
        <dbReference type="Proteomes" id="UP000812440"/>
    </source>
</evidence>
<keyword evidence="2 7" id="KW-0812">Transmembrane</keyword>
<keyword evidence="4 7" id="KW-0472">Membrane</keyword>
<sequence length="292" mass="32672">MRLKEGRTHSFQPPSSVQSSLGSHVYNFTNGAVQPDSSSEDEFDVTELRARGGEQQRKNVSCEKVGDVIFLERTITENDNLNKLALQYGCKVADIKRINNLITDQDIYALKTIKIPVKVHGLLTENCNELRPLQQLPVKSTLRTEASEEASINSPKDFSVYFKEIDQNIEAAAQTRELQNEFIAQDLLSHPSAHFLGQGQPNSGADWGIRWRNAVVVMLLVGIVLPVFYIFYYKTQGDSETEFSFQNRTNISNTLTSYINAGQVLEHMTQKNSGHSPTGILQDVHKLLNTGG</sequence>
<dbReference type="InterPro" id="IPR036779">
    <property type="entry name" value="LysM_dom_sf"/>
</dbReference>
<dbReference type="PANTHER" id="PTHR20932">
    <property type="entry name" value="LYSM AND PUTATIVE PEPTIDOGLYCAN-BINDING DOMAIN-CONTAINING PROTEIN"/>
    <property type="match status" value="1"/>
</dbReference>
<dbReference type="EMBL" id="JAACNH010000006">
    <property type="protein sequence ID" value="KAG8440719.1"/>
    <property type="molecule type" value="Genomic_DNA"/>
</dbReference>
<keyword evidence="5" id="KW-0325">Glycoprotein</keyword>
<feature type="transmembrane region" description="Helical" evidence="7">
    <location>
        <begin position="214"/>
        <end position="233"/>
    </location>
</feature>
<proteinExistence type="predicted"/>
<accession>A0A8T2J683</accession>
<gene>
    <name evidence="9" type="ORF">GDO86_006458</name>
</gene>
<name>A0A8T2J683_9PIPI</name>
<dbReference type="CDD" id="cd00118">
    <property type="entry name" value="LysM"/>
    <property type="match status" value="1"/>
</dbReference>
<evidence type="ECO:0000256" key="2">
    <source>
        <dbReference type="ARBA" id="ARBA00022692"/>
    </source>
</evidence>
<dbReference type="Proteomes" id="UP000812440">
    <property type="component" value="Chromosome 3"/>
</dbReference>
<feature type="domain" description="LysM" evidence="8">
    <location>
        <begin position="71"/>
        <end position="115"/>
    </location>
</feature>